<proteinExistence type="inferred from homology"/>
<dbReference type="InterPro" id="IPR006931">
    <property type="entry name" value="Calcipressin"/>
</dbReference>
<protein>
    <submittedName>
        <fullName evidence="3">Calcineurin-binding protein</fullName>
    </submittedName>
</protein>
<evidence type="ECO:0000313" key="4">
    <source>
        <dbReference type="EMBL" id="WVW80998.1"/>
    </source>
</evidence>
<dbReference type="Proteomes" id="UP000092730">
    <property type="component" value="Chromosome 1"/>
</dbReference>
<name>A0A1B9GGM5_9TREE</name>
<dbReference type="KEGG" id="kbi:30206084"/>
<sequence length="309" mass="33443">MPSSPDLISIPPPPPLDPPQEETNTLALLLPNQALFSPPILSLLKDHYGLFGDIVHWAPVKGFGRVIVVFASNEDAERAKKEGDWLKLDLTPSPGGDEQNQEEQRNQSGGQDGQVEQNKGEDGYFTPRSKRRSKRQSEILKSNELILRLHYLSPTPLNPDPASFHLAPPALPHNFLISPPGSPPEGWEPIAEEGPNTSTLAEDLQRALEALALNGQGRQKGGKEVILDEGGVRVEVEDTTKQEENEDKWEMDVEERLDGNAGGDIWNSPSQSSFGLPGQQNSLGGLGGLSGSGTPMGKVKIAPTARPPM</sequence>
<dbReference type="STRING" id="1296100.A0A1B9GGM5"/>
<dbReference type="GO" id="GO:0005737">
    <property type="term" value="C:cytoplasm"/>
    <property type="evidence" value="ECO:0007669"/>
    <property type="project" value="TreeGrafter"/>
</dbReference>
<dbReference type="OrthoDB" id="17212at2759"/>
<dbReference type="RefSeq" id="XP_019051236.1">
    <property type="nucleotide sequence ID" value="XM_019188358.1"/>
</dbReference>
<reference evidence="4" key="4">
    <citation type="submission" date="2024-02" db="EMBL/GenBank/DDBJ databases">
        <title>Comparative genomics of Cryptococcus and Kwoniella reveals pathogenesis evolution and contrasting modes of karyotype evolution via chromosome fusion or intercentromeric recombination.</title>
        <authorList>
            <person name="Coelho M.A."/>
            <person name="David-Palma M."/>
            <person name="Shea T."/>
            <person name="Bowers K."/>
            <person name="McGinley-Smith S."/>
            <person name="Mohammad A.W."/>
            <person name="Gnirke A."/>
            <person name="Yurkov A.M."/>
            <person name="Nowrousian M."/>
            <person name="Sun S."/>
            <person name="Cuomo C.A."/>
            <person name="Heitman J."/>
        </authorList>
    </citation>
    <scope>NUCLEOTIDE SEQUENCE</scope>
    <source>
        <strain evidence="4">CBS 10118</strain>
    </source>
</reference>
<dbReference type="GO" id="GO:0003676">
    <property type="term" value="F:nucleic acid binding"/>
    <property type="evidence" value="ECO:0007669"/>
    <property type="project" value="InterPro"/>
</dbReference>
<reference evidence="3" key="3">
    <citation type="submission" date="2014-01" db="EMBL/GenBank/DDBJ databases">
        <title>Evolution of pathogenesis and genome organization in the Tremellales.</title>
        <authorList>
            <person name="Cuomo C."/>
            <person name="Litvintseva A."/>
            <person name="Heitman J."/>
            <person name="Chen Y."/>
            <person name="Sun S."/>
            <person name="Springer D."/>
            <person name="Dromer F."/>
            <person name="Young S."/>
            <person name="Zeng Q."/>
            <person name="Chapman S."/>
            <person name="Gujja S."/>
            <person name="Saif S."/>
            <person name="Birren B."/>
        </authorList>
    </citation>
    <scope>NUCLEOTIDE SEQUENCE</scope>
    <source>
        <strain evidence="3">CBS 10118</strain>
    </source>
</reference>
<dbReference type="Pfam" id="PF04847">
    <property type="entry name" value="Calcipressin"/>
    <property type="match status" value="1"/>
</dbReference>
<evidence type="ECO:0000256" key="2">
    <source>
        <dbReference type="SAM" id="MobiDB-lite"/>
    </source>
</evidence>
<dbReference type="GO" id="GO:0019722">
    <property type="term" value="P:calcium-mediated signaling"/>
    <property type="evidence" value="ECO:0007669"/>
    <property type="project" value="InterPro"/>
</dbReference>
<comment type="similarity">
    <text evidence="1">Belongs to the RCAN family.</text>
</comment>
<organism evidence="3">
    <name type="scientific">Kwoniella bestiolae CBS 10118</name>
    <dbReference type="NCBI Taxonomy" id="1296100"/>
    <lineage>
        <taxon>Eukaryota</taxon>
        <taxon>Fungi</taxon>
        <taxon>Dikarya</taxon>
        <taxon>Basidiomycota</taxon>
        <taxon>Agaricomycotina</taxon>
        <taxon>Tremellomycetes</taxon>
        <taxon>Tremellales</taxon>
        <taxon>Cryptococcaceae</taxon>
        <taxon>Kwoniella</taxon>
    </lineage>
</organism>
<feature type="compositionally biased region" description="Polar residues" evidence="2">
    <location>
        <begin position="106"/>
        <end position="117"/>
    </location>
</feature>
<dbReference type="VEuPathDB" id="FungiDB:I302_01685"/>
<dbReference type="GeneID" id="30206084"/>
<dbReference type="InterPro" id="IPR035979">
    <property type="entry name" value="RBD_domain_sf"/>
</dbReference>
<reference evidence="4" key="2">
    <citation type="submission" date="2013-07" db="EMBL/GenBank/DDBJ databases">
        <authorList>
            <consortium name="The Broad Institute Genome Sequencing Platform"/>
            <person name="Cuomo C."/>
            <person name="Litvintseva A."/>
            <person name="Chen Y."/>
            <person name="Heitman J."/>
            <person name="Sun S."/>
            <person name="Springer D."/>
            <person name="Dromer F."/>
            <person name="Young S.K."/>
            <person name="Zeng Q."/>
            <person name="Gargeya S."/>
            <person name="Fitzgerald M."/>
            <person name="Abouelleil A."/>
            <person name="Alvarado L."/>
            <person name="Berlin A.M."/>
            <person name="Chapman S.B."/>
            <person name="Dewar J."/>
            <person name="Goldberg J."/>
            <person name="Griggs A."/>
            <person name="Gujja S."/>
            <person name="Hansen M."/>
            <person name="Howarth C."/>
            <person name="Imamovic A."/>
            <person name="Larimer J."/>
            <person name="McCowan C."/>
            <person name="Murphy C."/>
            <person name="Pearson M."/>
            <person name="Priest M."/>
            <person name="Roberts A."/>
            <person name="Saif S."/>
            <person name="Shea T."/>
            <person name="Sykes S."/>
            <person name="Wortman J."/>
            <person name="Nusbaum C."/>
            <person name="Birren B."/>
        </authorList>
    </citation>
    <scope>NUCLEOTIDE SEQUENCE</scope>
    <source>
        <strain evidence="4">CBS 10118</strain>
    </source>
</reference>
<feature type="region of interest" description="Disordered" evidence="2">
    <location>
        <begin position="83"/>
        <end position="137"/>
    </location>
</feature>
<feature type="region of interest" description="Disordered" evidence="2">
    <location>
        <begin position="258"/>
        <end position="309"/>
    </location>
</feature>
<feature type="compositionally biased region" description="Polar residues" evidence="2">
    <location>
        <begin position="267"/>
        <end position="281"/>
    </location>
</feature>
<dbReference type="PANTHER" id="PTHR10300">
    <property type="entry name" value="CALCIPRESSIN"/>
    <property type="match status" value="1"/>
</dbReference>
<accession>A0A1B9GGM5</accession>
<dbReference type="PANTHER" id="PTHR10300:SF14">
    <property type="entry name" value="PROTEIN SARAH"/>
    <property type="match status" value="1"/>
</dbReference>
<dbReference type="GO" id="GO:0005634">
    <property type="term" value="C:nucleus"/>
    <property type="evidence" value="ECO:0007669"/>
    <property type="project" value="TreeGrafter"/>
</dbReference>
<evidence type="ECO:0000313" key="5">
    <source>
        <dbReference type="Proteomes" id="UP000092730"/>
    </source>
</evidence>
<dbReference type="SUPFAM" id="SSF54928">
    <property type="entry name" value="RNA-binding domain, RBD"/>
    <property type="match status" value="1"/>
</dbReference>
<evidence type="ECO:0000256" key="1">
    <source>
        <dbReference type="ARBA" id="ARBA00008209"/>
    </source>
</evidence>
<evidence type="ECO:0000313" key="3">
    <source>
        <dbReference type="EMBL" id="OCF30166.1"/>
    </source>
</evidence>
<dbReference type="EMBL" id="CP144541">
    <property type="protein sequence ID" value="WVW80998.1"/>
    <property type="molecule type" value="Genomic_DNA"/>
</dbReference>
<dbReference type="EMBL" id="KI894018">
    <property type="protein sequence ID" value="OCF30166.1"/>
    <property type="molecule type" value="Genomic_DNA"/>
</dbReference>
<gene>
    <name evidence="3" type="ORF">I302_01685</name>
    <name evidence="4" type="ORF">I302_102989</name>
</gene>
<dbReference type="GO" id="GO:0008597">
    <property type="term" value="F:calcium-dependent protein serine/threonine phosphatase regulator activity"/>
    <property type="evidence" value="ECO:0007669"/>
    <property type="project" value="TreeGrafter"/>
</dbReference>
<feature type="region of interest" description="Disordered" evidence="2">
    <location>
        <begin position="1"/>
        <end position="22"/>
    </location>
</feature>
<reference evidence="3" key="1">
    <citation type="submission" date="2013-07" db="EMBL/GenBank/DDBJ databases">
        <title>The Genome Sequence of Cryptococcus bestiolae CBS10118.</title>
        <authorList>
            <consortium name="The Broad Institute Genome Sequencing Platform"/>
            <person name="Cuomo C."/>
            <person name="Litvintseva A."/>
            <person name="Chen Y."/>
            <person name="Heitman J."/>
            <person name="Sun S."/>
            <person name="Springer D."/>
            <person name="Dromer F."/>
            <person name="Young S.K."/>
            <person name="Zeng Q."/>
            <person name="Gargeya S."/>
            <person name="Fitzgerald M."/>
            <person name="Abouelleil A."/>
            <person name="Alvarado L."/>
            <person name="Berlin A.M."/>
            <person name="Chapman S.B."/>
            <person name="Dewar J."/>
            <person name="Goldberg J."/>
            <person name="Griggs A."/>
            <person name="Gujja S."/>
            <person name="Hansen M."/>
            <person name="Howarth C."/>
            <person name="Imamovic A."/>
            <person name="Larimer J."/>
            <person name="McCowan C."/>
            <person name="Murphy C."/>
            <person name="Pearson M."/>
            <person name="Priest M."/>
            <person name="Roberts A."/>
            <person name="Saif S."/>
            <person name="Shea T."/>
            <person name="Sykes S."/>
            <person name="Wortman J."/>
            <person name="Nusbaum C."/>
            <person name="Birren B."/>
        </authorList>
    </citation>
    <scope>NUCLEOTIDE SEQUENCE [LARGE SCALE GENOMIC DNA]</scope>
    <source>
        <strain evidence="3">CBS 10118</strain>
    </source>
</reference>
<dbReference type="AlphaFoldDB" id="A0A1B9GGM5"/>
<keyword evidence="5" id="KW-1185">Reference proteome</keyword>